<dbReference type="InterPro" id="IPR036554">
    <property type="entry name" value="GHMP_kinase_C_sf"/>
</dbReference>
<evidence type="ECO:0000256" key="5">
    <source>
        <dbReference type="ARBA" id="ARBA00022840"/>
    </source>
</evidence>
<keyword evidence="3 7" id="KW-0547">Nucleotide-binding</keyword>
<proteinExistence type="inferred from homology"/>
<evidence type="ECO:0000313" key="9">
    <source>
        <dbReference type="EMBL" id="MCK0198793.1"/>
    </source>
</evidence>
<comment type="function">
    <text evidence="7">Catalyzes the phosphorylation of the position 2 hydroxy group of 4-diphosphocytidyl-2C-methyl-D-erythritol.</text>
</comment>
<dbReference type="Proteomes" id="UP001203284">
    <property type="component" value="Unassembled WGS sequence"/>
</dbReference>
<dbReference type="PANTHER" id="PTHR43527">
    <property type="entry name" value="4-DIPHOSPHOCYTIDYL-2-C-METHYL-D-ERYTHRITOL KINASE, CHLOROPLASTIC"/>
    <property type="match status" value="1"/>
</dbReference>
<dbReference type="SUPFAM" id="SSF54211">
    <property type="entry name" value="Ribosomal protein S5 domain 2-like"/>
    <property type="match status" value="1"/>
</dbReference>
<comment type="pathway">
    <text evidence="7">Isoprenoid biosynthesis; isopentenyl diphosphate biosynthesis via DXP pathway; isopentenyl diphosphate from 1-deoxy-D-xylulose 5-phosphate: step 3/6.</text>
</comment>
<dbReference type="EMBL" id="JALKCH010000014">
    <property type="protein sequence ID" value="MCK0198793.1"/>
    <property type="molecule type" value="Genomic_DNA"/>
</dbReference>
<dbReference type="SUPFAM" id="SSF55060">
    <property type="entry name" value="GHMP Kinase, C-terminal domain"/>
    <property type="match status" value="1"/>
</dbReference>
<protein>
    <recommendedName>
        <fullName evidence="1 7">4-diphosphocytidyl-2-C-methyl-D-erythritol kinase</fullName>
        <shortName evidence="7">CMK</shortName>
        <ecNumber evidence="7">2.7.1.148</ecNumber>
    </recommendedName>
    <alternativeName>
        <fullName evidence="7">4-(cytidine-5'-diphospho)-2-C-methyl-D-erythritol kinase</fullName>
    </alternativeName>
</protein>
<dbReference type="Gene3D" id="3.30.230.10">
    <property type="match status" value="1"/>
</dbReference>
<evidence type="ECO:0000259" key="8">
    <source>
        <dbReference type="Pfam" id="PF00288"/>
    </source>
</evidence>
<keyword evidence="6 7" id="KW-0414">Isoprene biosynthesis</keyword>
<feature type="domain" description="GHMP kinase N-terminal" evidence="8">
    <location>
        <begin position="83"/>
        <end position="160"/>
    </location>
</feature>
<evidence type="ECO:0000256" key="6">
    <source>
        <dbReference type="ARBA" id="ARBA00023229"/>
    </source>
</evidence>
<keyword evidence="2 7" id="KW-0808">Transferase</keyword>
<evidence type="ECO:0000256" key="2">
    <source>
        <dbReference type="ARBA" id="ARBA00022679"/>
    </source>
</evidence>
<dbReference type="InterPro" id="IPR020568">
    <property type="entry name" value="Ribosomal_Su5_D2-typ_SF"/>
</dbReference>
<comment type="catalytic activity">
    <reaction evidence="7">
        <text>4-CDP-2-C-methyl-D-erythritol + ATP = 4-CDP-2-C-methyl-D-erythritol 2-phosphate + ADP + H(+)</text>
        <dbReference type="Rhea" id="RHEA:18437"/>
        <dbReference type="ChEBI" id="CHEBI:15378"/>
        <dbReference type="ChEBI" id="CHEBI:30616"/>
        <dbReference type="ChEBI" id="CHEBI:57823"/>
        <dbReference type="ChEBI" id="CHEBI:57919"/>
        <dbReference type="ChEBI" id="CHEBI:456216"/>
        <dbReference type="EC" id="2.7.1.148"/>
    </reaction>
</comment>
<name>A0ABT0DFQ7_9HYPH</name>
<reference evidence="9 10" key="1">
    <citation type="submission" date="2022-04" db="EMBL/GenBank/DDBJ databases">
        <authorList>
            <person name="Grouzdev D.S."/>
            <person name="Pantiukh K.S."/>
            <person name="Krutkina M.S."/>
        </authorList>
    </citation>
    <scope>NUCLEOTIDE SEQUENCE [LARGE SCALE GENOMIC DNA]</scope>
    <source>
        <strain evidence="9 10">6x-1</strain>
    </source>
</reference>
<dbReference type="InterPro" id="IPR004424">
    <property type="entry name" value="IspE"/>
</dbReference>
<dbReference type="Gene3D" id="3.30.70.890">
    <property type="entry name" value="GHMP kinase, C-terminal domain"/>
    <property type="match status" value="1"/>
</dbReference>
<evidence type="ECO:0000256" key="3">
    <source>
        <dbReference type="ARBA" id="ARBA00022741"/>
    </source>
</evidence>
<dbReference type="GO" id="GO:0050515">
    <property type="term" value="F:4-(cytidine 5'-diphospho)-2-C-methyl-D-erythritol kinase activity"/>
    <property type="evidence" value="ECO:0007669"/>
    <property type="project" value="UniProtKB-EC"/>
</dbReference>
<feature type="binding site" evidence="7">
    <location>
        <begin position="111"/>
        <end position="121"/>
    </location>
    <ligand>
        <name>ATP</name>
        <dbReference type="ChEBI" id="CHEBI:30616"/>
    </ligand>
</feature>
<dbReference type="Pfam" id="PF00288">
    <property type="entry name" value="GHMP_kinases_N"/>
    <property type="match status" value="1"/>
</dbReference>
<feature type="active site" evidence="7">
    <location>
        <position position="153"/>
    </location>
</feature>
<dbReference type="NCBIfam" id="NF011202">
    <property type="entry name" value="PRK14608.1"/>
    <property type="match status" value="1"/>
</dbReference>
<organism evidence="9 10">
    <name type="scientific">Ancylobacter crimeensis</name>
    <dbReference type="NCBI Taxonomy" id="2579147"/>
    <lineage>
        <taxon>Bacteria</taxon>
        <taxon>Pseudomonadati</taxon>
        <taxon>Pseudomonadota</taxon>
        <taxon>Alphaproteobacteria</taxon>
        <taxon>Hyphomicrobiales</taxon>
        <taxon>Xanthobacteraceae</taxon>
        <taxon>Ancylobacter</taxon>
    </lineage>
</organism>
<sequence length="305" mass="31934">MSPPETFSAACTPTASDALRERAPAKVNLTLRVLGRRVDGYHELVSLVAFAGMGDRLELLPGENLALTVSGPNAAEAGAGDENLVLRAARHLAERRPGLRVGRFHLVKHLPVAAGLGGGSSDAAAALRLLARANGMRLDDPVLHAAAEATGSDVPVCLAGRSSLMSGRGERVERVDLPRFGLLLVNPRLPVPTGPVFAGLALEPGDVLPGPDHPAPTRLPRERGELVRALAVLPNDLEPPARRLVGQLGAVAESIAATPRNRLTRMSGSGGTFFGLYDNCREAVAAAKIVAARHPGWWVKPTVLG</sequence>
<evidence type="ECO:0000256" key="4">
    <source>
        <dbReference type="ARBA" id="ARBA00022777"/>
    </source>
</evidence>
<dbReference type="PANTHER" id="PTHR43527:SF2">
    <property type="entry name" value="4-DIPHOSPHOCYTIDYL-2-C-METHYL-D-ERYTHRITOL KINASE, CHLOROPLASTIC"/>
    <property type="match status" value="1"/>
</dbReference>
<dbReference type="InterPro" id="IPR014721">
    <property type="entry name" value="Ribsml_uS5_D2-typ_fold_subgr"/>
</dbReference>
<dbReference type="RefSeq" id="WP_247030689.1">
    <property type="nucleotide sequence ID" value="NZ_JALKCH010000014.1"/>
</dbReference>
<dbReference type="PIRSF" id="PIRSF010376">
    <property type="entry name" value="IspE"/>
    <property type="match status" value="1"/>
</dbReference>
<comment type="caution">
    <text evidence="9">The sequence shown here is derived from an EMBL/GenBank/DDBJ whole genome shotgun (WGS) entry which is preliminary data.</text>
</comment>
<evidence type="ECO:0000256" key="1">
    <source>
        <dbReference type="ARBA" id="ARBA00017473"/>
    </source>
</evidence>
<evidence type="ECO:0000256" key="7">
    <source>
        <dbReference type="HAMAP-Rule" id="MF_00061"/>
    </source>
</evidence>
<keyword evidence="4 7" id="KW-0418">Kinase</keyword>
<gene>
    <name evidence="7" type="primary">ispE</name>
    <name evidence="9" type="ORF">MWN34_17990</name>
</gene>
<dbReference type="InterPro" id="IPR006204">
    <property type="entry name" value="GHMP_kinase_N_dom"/>
</dbReference>
<keyword evidence="5 7" id="KW-0067">ATP-binding</keyword>
<comment type="similarity">
    <text evidence="7">Belongs to the GHMP kinase family. IspE subfamily.</text>
</comment>
<evidence type="ECO:0000313" key="10">
    <source>
        <dbReference type="Proteomes" id="UP001203284"/>
    </source>
</evidence>
<dbReference type="HAMAP" id="MF_00061">
    <property type="entry name" value="IspE"/>
    <property type="match status" value="1"/>
</dbReference>
<feature type="active site" evidence="7">
    <location>
        <position position="26"/>
    </location>
</feature>
<accession>A0ABT0DFQ7</accession>
<dbReference type="EC" id="2.7.1.148" evidence="7"/>
<keyword evidence="10" id="KW-1185">Reference proteome</keyword>